<name>A0A167PFH6_9HYPO</name>
<evidence type="ECO:0000313" key="1">
    <source>
        <dbReference type="EMBL" id="OAA56606.1"/>
    </source>
</evidence>
<accession>A0A167PFH6</accession>
<protein>
    <submittedName>
        <fullName evidence="1">Uncharacterized protein</fullName>
    </submittedName>
</protein>
<dbReference type="OrthoDB" id="406152at2759"/>
<proteinExistence type="predicted"/>
<sequence>MCKTAFYVHPVCCCRWLAVVRPCAPGMGFSTCSTFRTGKAQPAPPTYRAVGTAAGTTAVSGTTKKLSKRHHGVAATATTGAAAAAAPAVILPCPAHDLRGCYDRNSIRQIVDVKNGLRWGTGPDRTDCGVECRCCVM</sequence>
<organism evidence="1 2">
    <name type="scientific">Niveomyces insectorum RCEF 264</name>
    <dbReference type="NCBI Taxonomy" id="1081102"/>
    <lineage>
        <taxon>Eukaryota</taxon>
        <taxon>Fungi</taxon>
        <taxon>Dikarya</taxon>
        <taxon>Ascomycota</taxon>
        <taxon>Pezizomycotina</taxon>
        <taxon>Sordariomycetes</taxon>
        <taxon>Hypocreomycetidae</taxon>
        <taxon>Hypocreales</taxon>
        <taxon>Cordycipitaceae</taxon>
        <taxon>Niveomyces</taxon>
    </lineage>
</organism>
<reference evidence="1 2" key="1">
    <citation type="journal article" date="2016" name="Genome Biol. Evol.">
        <title>Divergent and convergent evolution of fungal pathogenicity.</title>
        <authorList>
            <person name="Shang Y."/>
            <person name="Xiao G."/>
            <person name="Zheng P."/>
            <person name="Cen K."/>
            <person name="Zhan S."/>
            <person name="Wang C."/>
        </authorList>
    </citation>
    <scope>NUCLEOTIDE SEQUENCE [LARGE SCALE GENOMIC DNA]</scope>
    <source>
        <strain evidence="1 2">RCEF 264</strain>
    </source>
</reference>
<dbReference type="Proteomes" id="UP000076874">
    <property type="component" value="Unassembled WGS sequence"/>
</dbReference>
<evidence type="ECO:0000313" key="2">
    <source>
        <dbReference type="Proteomes" id="UP000076874"/>
    </source>
</evidence>
<comment type="caution">
    <text evidence="1">The sequence shown here is derived from an EMBL/GenBank/DDBJ whole genome shotgun (WGS) entry which is preliminary data.</text>
</comment>
<dbReference type="EMBL" id="AZHD01000016">
    <property type="protein sequence ID" value="OAA56606.1"/>
    <property type="molecule type" value="Genomic_DNA"/>
</dbReference>
<gene>
    <name evidence="1" type="ORF">SPI_07613</name>
</gene>
<keyword evidence="2" id="KW-1185">Reference proteome</keyword>
<dbReference type="AlphaFoldDB" id="A0A167PFH6"/>